<evidence type="ECO:0000256" key="1">
    <source>
        <dbReference type="SAM" id="MobiDB-lite"/>
    </source>
</evidence>
<reference evidence="3 4" key="1">
    <citation type="journal article" date="2012" name="Fungal Genet. Biol.">
        <title>The genome of the xerotolerant mold Wallemia sebi reveals adaptations to osmotic stress and suggests cryptic sexual reproduction.</title>
        <authorList>
            <person name="Padamsee M."/>
            <person name="Kumar T.K.A."/>
            <person name="Riley R."/>
            <person name="Binder M."/>
            <person name="Boyd A."/>
            <person name="Calvo A.M."/>
            <person name="Furukawa K."/>
            <person name="Hesse C."/>
            <person name="Hohmann S."/>
            <person name="James T.Y."/>
            <person name="LaButti K."/>
            <person name="Lapidus A."/>
            <person name="Lindquist E."/>
            <person name="Lucas S."/>
            <person name="Miller K."/>
            <person name="Shantappa S."/>
            <person name="Grigoriev I.V."/>
            <person name="Hibbett D.S."/>
            <person name="McLaughlin D.J."/>
            <person name="Spatafora J.W."/>
            <person name="Aime M.C."/>
        </authorList>
    </citation>
    <scope>NUCLEOTIDE SEQUENCE [LARGE SCALE GENOMIC DNA]</scope>
    <source>
        <strain evidence="4">ATCC MYA-4683 / CBS 633.66</strain>
    </source>
</reference>
<dbReference type="HOGENOM" id="CLU_654187_0_0_1"/>
<dbReference type="InParanoid" id="I4YAZ1"/>
<feature type="compositionally biased region" description="Low complexity" evidence="1">
    <location>
        <begin position="226"/>
        <end position="244"/>
    </location>
</feature>
<feature type="region of interest" description="Disordered" evidence="1">
    <location>
        <begin position="224"/>
        <end position="244"/>
    </location>
</feature>
<dbReference type="eggNOG" id="ENOG502S598">
    <property type="taxonomic scope" value="Eukaryota"/>
</dbReference>
<feature type="compositionally biased region" description="Basic and acidic residues" evidence="1">
    <location>
        <begin position="410"/>
        <end position="420"/>
    </location>
</feature>
<dbReference type="GeneID" id="18475564"/>
<dbReference type="OMA" id="SHDCHAR"/>
<dbReference type="EMBL" id="JH668234">
    <property type="protein sequence ID" value="EIM21133.1"/>
    <property type="molecule type" value="Genomic_DNA"/>
</dbReference>
<feature type="region of interest" description="Disordered" evidence="1">
    <location>
        <begin position="374"/>
        <end position="420"/>
    </location>
</feature>
<dbReference type="AlphaFoldDB" id="I4YAZ1"/>
<evidence type="ECO:0000313" key="4">
    <source>
        <dbReference type="Proteomes" id="UP000005242"/>
    </source>
</evidence>
<keyword evidence="2" id="KW-1133">Transmembrane helix</keyword>
<name>I4YAZ1_WALMC</name>
<feature type="region of interest" description="Disordered" evidence="1">
    <location>
        <begin position="304"/>
        <end position="327"/>
    </location>
</feature>
<feature type="region of interest" description="Disordered" evidence="1">
    <location>
        <begin position="117"/>
        <end position="150"/>
    </location>
</feature>
<feature type="compositionally biased region" description="Basic and acidic residues" evidence="1">
    <location>
        <begin position="374"/>
        <end position="384"/>
    </location>
</feature>
<sequence length="420" mass="48284">MNVFQLDQKHELYKFNNNLQSLPRTHINHLKISLLRLRSFYLYLLDDVDYSTLEDAITTVRHWELSVGIPAVDFNFSDKKYTSKSLNAHLELLDEIQILVDNYSNIHSVSIPAFNRTRSNGNTTGSSTGTTNNRTSTTNNSNSASQAAQTAQQQRNDSYVVINLSTIIPLILPLLFLVLKCFLMLYIFCRHGTWPRKLILATLTIGYSIWEATRFVHIRRHTISPQAQRQENNNNNNNGVNQENQANQANNENAYDALNRAAQMALNNPSNHIQTISLNPFERLLDYLAHMNLEYEARRLRIPGPVASSQPLPPLPQTRSGHGSRPQRQPLWYTRIVIPVSICILTLVPEIERRRSRALKWRYNAFKNIKATERERRERERVNGDENGGLRSPQMSTSPVTADNEDERVAEDTQVDHWEE</sequence>
<dbReference type="Proteomes" id="UP000005242">
    <property type="component" value="Unassembled WGS sequence"/>
</dbReference>
<dbReference type="KEGG" id="wse:WALSEDRAFT_69286"/>
<evidence type="ECO:0000313" key="3">
    <source>
        <dbReference type="EMBL" id="EIM21133.1"/>
    </source>
</evidence>
<keyword evidence="4" id="KW-1185">Reference proteome</keyword>
<keyword evidence="2" id="KW-0812">Transmembrane</keyword>
<keyword evidence="2" id="KW-0472">Membrane</keyword>
<feature type="transmembrane region" description="Helical" evidence="2">
    <location>
        <begin position="160"/>
        <end position="188"/>
    </location>
</feature>
<protein>
    <submittedName>
        <fullName evidence="3">Uncharacterized protein</fullName>
    </submittedName>
</protein>
<dbReference type="RefSeq" id="XP_006958808.1">
    <property type="nucleotide sequence ID" value="XM_006958746.1"/>
</dbReference>
<gene>
    <name evidence="3" type="ORF">WALSEDRAFT_69286</name>
</gene>
<proteinExistence type="predicted"/>
<accession>I4YAZ1</accession>
<evidence type="ECO:0000256" key="2">
    <source>
        <dbReference type="SAM" id="Phobius"/>
    </source>
</evidence>
<organism evidence="3 4">
    <name type="scientific">Wallemia mellicola (strain ATCC MYA-4683 / CBS 633.66)</name>
    <name type="common">Wallemia sebi (CBS 633.66)</name>
    <dbReference type="NCBI Taxonomy" id="671144"/>
    <lineage>
        <taxon>Eukaryota</taxon>
        <taxon>Fungi</taxon>
        <taxon>Dikarya</taxon>
        <taxon>Basidiomycota</taxon>
        <taxon>Wallemiomycotina</taxon>
        <taxon>Wallemiomycetes</taxon>
        <taxon>Wallemiales</taxon>
        <taxon>Wallemiaceae</taxon>
        <taxon>Wallemia</taxon>
    </lineage>
</organism>